<keyword evidence="2" id="KW-0732">Signal</keyword>
<keyword evidence="1" id="KW-0175">Coiled coil</keyword>
<evidence type="ECO:0000313" key="3">
    <source>
        <dbReference type="EMBL" id="HIX50685.1"/>
    </source>
</evidence>
<protein>
    <submittedName>
        <fullName evidence="3">DUF5050 domain-containing protein</fullName>
    </submittedName>
</protein>
<dbReference type="EMBL" id="DXEW01000027">
    <property type="protein sequence ID" value="HIX50685.1"/>
    <property type="molecule type" value="Genomic_DNA"/>
</dbReference>
<reference evidence="3" key="2">
    <citation type="submission" date="2021-04" db="EMBL/GenBank/DDBJ databases">
        <authorList>
            <person name="Gilroy R."/>
        </authorList>
    </citation>
    <scope>NUCLEOTIDE SEQUENCE</scope>
    <source>
        <strain evidence="3">2189</strain>
    </source>
</reference>
<dbReference type="PROSITE" id="PS51257">
    <property type="entry name" value="PROKAR_LIPOPROTEIN"/>
    <property type="match status" value="1"/>
</dbReference>
<sequence>MLKTGKKIVLLLLALALALGVLAGCGGLYKQTPLDGYTPSDNAAESNGGFVVKKDNWYYFINGAEDYTAENKYGDVEKGALMRISESDLSSGNYAEADVVVPLLMVSQDYTAGVFVYGDYVYYATPNAVSSIDGTVENSYLDFKRSSLDGSETMKSYYVQVSDNTTAYRYVEVDGTVYLLYVDSANTEIHSYNTVTGENTVLVSGYSAYAFDSSDPTDPTVYYTMPVVKKNTYEYHAEEGDAHFSTESYNQLYSVRADATACPYEIDLSDGYVDNNIDEGKEGHTMEYVNLGTLVLDGIGNDKKVPSPFNHDWSDGVRIDSARGYTYSIVKYQQGELYLSVTNLDASAAFIYVLPADAVGSGWNSITANPGASGSGELVPIAVSTANATSSALFYKEGDSYYYIYVDANSAIVRVQVSESASDADYVRETTYLARQQTGASLLYLNDGFLYYSKSGTNGNALWRVRYDGARTDYVGFGNDNYGEYKAVRVLELDYNSSWYAPEVIGGSLFFGNAESYAENYVYVMDLPETNTELAELNEVYEEVQDTFTEIANNFTDAANAAHYYYYAGSREVIDLEEHLSQYEEEDLEVLDAYIACGSSHGYDFGGLQKEDGKANVQGYFYNRIGLVTEEDAEAIEDALVSAYLLTDPDAVDETEEEAE</sequence>
<evidence type="ECO:0000256" key="2">
    <source>
        <dbReference type="SAM" id="SignalP"/>
    </source>
</evidence>
<evidence type="ECO:0000313" key="4">
    <source>
        <dbReference type="Proteomes" id="UP000886847"/>
    </source>
</evidence>
<reference evidence="3" key="1">
    <citation type="journal article" date="2021" name="PeerJ">
        <title>Extensive microbial diversity within the chicken gut microbiome revealed by metagenomics and culture.</title>
        <authorList>
            <person name="Gilroy R."/>
            <person name="Ravi A."/>
            <person name="Getino M."/>
            <person name="Pursley I."/>
            <person name="Horton D.L."/>
            <person name="Alikhan N.F."/>
            <person name="Baker D."/>
            <person name="Gharbi K."/>
            <person name="Hall N."/>
            <person name="Watson M."/>
            <person name="Adriaenssens E.M."/>
            <person name="Foster-Nyarko E."/>
            <person name="Jarju S."/>
            <person name="Secka A."/>
            <person name="Antonio M."/>
            <person name="Oren A."/>
            <person name="Chaudhuri R.R."/>
            <person name="La Ragione R."/>
            <person name="Hildebrand F."/>
            <person name="Pallen M.J."/>
        </authorList>
    </citation>
    <scope>NUCLEOTIDE SEQUENCE</scope>
    <source>
        <strain evidence="3">2189</strain>
    </source>
</reference>
<feature type="signal peptide" evidence="2">
    <location>
        <begin position="1"/>
        <end position="23"/>
    </location>
</feature>
<accession>A0A9D1W1S0</accession>
<proteinExistence type="predicted"/>
<comment type="caution">
    <text evidence="3">The sequence shown here is derived from an EMBL/GenBank/DDBJ whole genome shotgun (WGS) entry which is preliminary data.</text>
</comment>
<evidence type="ECO:0000256" key="1">
    <source>
        <dbReference type="SAM" id="Coils"/>
    </source>
</evidence>
<feature type="coiled-coil region" evidence="1">
    <location>
        <begin position="527"/>
        <end position="554"/>
    </location>
</feature>
<gene>
    <name evidence="3" type="ORF">H9851_05320</name>
</gene>
<dbReference type="Proteomes" id="UP000886847">
    <property type="component" value="Unassembled WGS sequence"/>
</dbReference>
<organism evidence="3 4">
    <name type="scientific">Candidatus Borkfalkia faecavium</name>
    <dbReference type="NCBI Taxonomy" id="2838508"/>
    <lineage>
        <taxon>Bacteria</taxon>
        <taxon>Bacillati</taxon>
        <taxon>Bacillota</taxon>
        <taxon>Clostridia</taxon>
        <taxon>Christensenellales</taxon>
        <taxon>Christensenellaceae</taxon>
        <taxon>Candidatus Borkfalkia</taxon>
    </lineage>
</organism>
<dbReference type="AlphaFoldDB" id="A0A9D1W1S0"/>
<feature type="chain" id="PRO_5039610338" evidence="2">
    <location>
        <begin position="24"/>
        <end position="660"/>
    </location>
</feature>
<name>A0A9D1W1S0_9FIRM</name>